<name>A0A0K2Y6Q3_9HELI</name>
<dbReference type="AlphaFoldDB" id="A0A0K2Y6Q3"/>
<reference evidence="2" key="1">
    <citation type="submission" date="2014-12" db="EMBL/GenBank/DDBJ databases">
        <authorList>
            <person name="Jaenicke S."/>
        </authorList>
    </citation>
    <scope>NUCLEOTIDE SEQUENCE [LARGE SCALE GENOMIC DNA]</scope>
</reference>
<dbReference type="InterPro" id="IPR006513">
    <property type="entry name" value="YtfJ_HI0045"/>
</dbReference>
<dbReference type="OrthoDB" id="5326674at2"/>
<dbReference type="Pfam" id="PF09695">
    <property type="entry name" value="YtfJ_HI0045"/>
    <property type="match status" value="1"/>
</dbReference>
<dbReference type="NCBIfam" id="TIGR01626">
    <property type="entry name" value="ytfJ_HI0045"/>
    <property type="match status" value="1"/>
</dbReference>
<gene>
    <name evidence="1" type="ORF">HAL07_07230</name>
</gene>
<dbReference type="RefSeq" id="WP_082346322.1">
    <property type="nucleotide sequence ID" value="NZ_CDMG01000004.1"/>
</dbReference>
<sequence>MKRIFGSLFLALGVAWGTNITLNQPLKEVVVTDKGELILDGGSIEYKSWDSKTLPGKVRILQHIAGRKSVKAENQPLMDKIVAEHFDDTKYQTTNIINVDDAIMGTGLFVRGETKKAKKEHPKSQVVMDNDGVVQKAWDLKKQESLIVVLDKEGKVRFVHEGKLSDAQMQQVLDLAKKLQQE</sequence>
<accession>A0A0K2Y6Q3</accession>
<evidence type="ECO:0000313" key="2">
    <source>
        <dbReference type="Proteomes" id="UP000043437"/>
    </source>
</evidence>
<proteinExistence type="predicted"/>
<dbReference type="EMBL" id="CDMG01000004">
    <property type="protein sequence ID" value="CRI32248.1"/>
    <property type="molecule type" value="Genomic_DNA"/>
</dbReference>
<dbReference type="GeneID" id="82131702"/>
<organism evidence="1 2">
    <name type="scientific">Helicobacter ailurogastricus</name>
    <dbReference type="NCBI Taxonomy" id="1578720"/>
    <lineage>
        <taxon>Bacteria</taxon>
        <taxon>Pseudomonadati</taxon>
        <taxon>Campylobacterota</taxon>
        <taxon>Epsilonproteobacteria</taxon>
        <taxon>Campylobacterales</taxon>
        <taxon>Helicobacteraceae</taxon>
        <taxon>Helicobacter</taxon>
    </lineage>
</organism>
<dbReference type="Proteomes" id="UP000043437">
    <property type="component" value="Unassembled WGS sequence"/>
</dbReference>
<protein>
    <submittedName>
        <fullName evidence="1">Protein ytfJ</fullName>
    </submittedName>
</protein>
<dbReference type="Gene3D" id="3.40.30.10">
    <property type="entry name" value="Glutaredoxin"/>
    <property type="match status" value="1"/>
</dbReference>
<evidence type="ECO:0000313" key="1">
    <source>
        <dbReference type="EMBL" id="CRI32248.1"/>
    </source>
</evidence>